<proteinExistence type="predicted"/>
<gene>
    <name evidence="2" type="ORF">EV215_0734</name>
</gene>
<dbReference type="Pfam" id="PF13596">
    <property type="entry name" value="PAS_10"/>
    <property type="match status" value="1"/>
</dbReference>
<dbReference type="InterPro" id="IPR012312">
    <property type="entry name" value="Hemerythrin-like"/>
</dbReference>
<protein>
    <recommendedName>
        <fullName evidence="1">Hemerythrin-like domain-containing protein</fullName>
    </recommendedName>
</protein>
<dbReference type="GO" id="GO:0005886">
    <property type="term" value="C:plasma membrane"/>
    <property type="evidence" value="ECO:0007669"/>
    <property type="project" value="TreeGrafter"/>
</dbReference>
<dbReference type="PANTHER" id="PTHR39966">
    <property type="entry name" value="BLL2471 PROTEIN-RELATED"/>
    <property type="match status" value="1"/>
</dbReference>
<dbReference type="EMBL" id="SOBG01000002">
    <property type="protein sequence ID" value="TDT72038.1"/>
    <property type="molecule type" value="Genomic_DNA"/>
</dbReference>
<organism evidence="2 3">
    <name type="scientific">Hypnocyclicus thermotrophus</name>
    <dbReference type="NCBI Taxonomy" id="1627895"/>
    <lineage>
        <taxon>Bacteria</taxon>
        <taxon>Fusobacteriati</taxon>
        <taxon>Fusobacteriota</taxon>
        <taxon>Fusobacteriia</taxon>
        <taxon>Fusobacteriales</taxon>
        <taxon>Fusobacteriaceae</taxon>
        <taxon>Hypnocyclicus</taxon>
    </lineage>
</organism>
<keyword evidence="3" id="KW-1185">Reference proteome</keyword>
<dbReference type="Gene3D" id="3.30.450.20">
    <property type="entry name" value="PAS domain"/>
    <property type="match status" value="1"/>
</dbReference>
<dbReference type="Pfam" id="PF01814">
    <property type="entry name" value="Hemerythrin"/>
    <property type="match status" value="1"/>
</dbReference>
<feature type="domain" description="Hemerythrin-like" evidence="1">
    <location>
        <begin position="105"/>
        <end position="214"/>
    </location>
</feature>
<sequence length="395" mass="47314">MAEVINNSKKRINQLVEFSIEIMEEKEKGKKIYEKYKELIENITPYEVLNLGDQLLERGLEIKYIKENIEKIMNIFHTSLKNYEYEYPSKKNPVFYYFQENIKLEEKLKKIKEESIIKQDIKKLNKYLKEIKDIEKHYIRQENILYPYLENIWSYTNPLKILWSLHDDVKKDIKELIEITEKEKKFTKDLNMRIGNFFFLIYGVIFKENLLIFPEALRTIPNKKWNEILKAELEMEFAFIEKPNIEIENLDISENNGLKEMTFKVETGELSFNQIELIFNNLAIDITFIDKNDEVKYFSNPKDRFFPRSPAIIGRKVQNCHPPESVHVVEKILAAFKSGEKNEADFWINMRGKTILIRYYALRDKENNYIGTIEVSQDITEIKNIKGDKRLLDWE</sequence>
<evidence type="ECO:0000313" key="2">
    <source>
        <dbReference type="EMBL" id="TDT72038.1"/>
    </source>
</evidence>
<dbReference type="Proteomes" id="UP000294678">
    <property type="component" value="Unassembled WGS sequence"/>
</dbReference>
<comment type="caution">
    <text evidence="2">The sequence shown here is derived from an EMBL/GenBank/DDBJ whole genome shotgun (WGS) entry which is preliminary data.</text>
</comment>
<dbReference type="RefSeq" id="WP_166667337.1">
    <property type="nucleotide sequence ID" value="NZ_SOBG01000002.1"/>
</dbReference>
<dbReference type="PANTHER" id="PTHR39966:SF3">
    <property type="entry name" value="DUF438 DOMAIN-CONTAINING PROTEIN"/>
    <property type="match status" value="1"/>
</dbReference>
<dbReference type="InterPro" id="IPR035965">
    <property type="entry name" value="PAS-like_dom_sf"/>
</dbReference>
<evidence type="ECO:0000259" key="1">
    <source>
        <dbReference type="Pfam" id="PF01814"/>
    </source>
</evidence>
<name>A0AA46DZU9_9FUSO</name>
<dbReference type="SUPFAM" id="SSF55785">
    <property type="entry name" value="PYP-like sensor domain (PAS domain)"/>
    <property type="match status" value="1"/>
</dbReference>
<reference evidence="2 3" key="1">
    <citation type="submission" date="2019-03" db="EMBL/GenBank/DDBJ databases">
        <title>Genomic Encyclopedia of Type Strains, Phase IV (KMG-IV): sequencing the most valuable type-strain genomes for metagenomic binning, comparative biology and taxonomic classification.</title>
        <authorList>
            <person name="Goeker M."/>
        </authorList>
    </citation>
    <scope>NUCLEOTIDE SEQUENCE [LARGE SCALE GENOMIC DNA]</scope>
    <source>
        <strain evidence="2 3">DSM 100055</strain>
    </source>
</reference>
<dbReference type="AlphaFoldDB" id="A0AA46DZU9"/>
<accession>A0AA46DZU9</accession>
<evidence type="ECO:0000313" key="3">
    <source>
        <dbReference type="Proteomes" id="UP000294678"/>
    </source>
</evidence>